<sequence>MSQRSADVRTATRKCGMLESESTALKMGLFMMNAVVGAVSTGTAEGASTEGKLLCVGVNNQTHICETGHCCGESQCCSYYYELWWFWLVWTVIIILSCCCVCHHRRTKHRLQQQQRQHEINLIAYREVHNYTSLPFYFRFLPSYLLPAYEEVENRPPTPPPPYSAPQPGQGTDSVSPEQGDELRPSLQTGSPATASDTNSTVHCIEETDRHSAHRSAGDAHKPYLSFEEDDQQQQVASATSPEITKDGKEPSKSGDQVLDSCPESKEKTLGRHRRFTGDSGIEMCVCSRGPGEGEDGEEDEMKELAGLLDREDFCDSCNPHNDGLQLPGDEEQGFAGPERSSEHREPPLQRLPISLHLHTINEQEAPQQGNSADPQS</sequence>
<dbReference type="PANTHER" id="PTHR16209:SF4">
    <property type="entry name" value="WW DOMAIN BINDING PROTEIN 1-LIKE"/>
    <property type="match status" value="1"/>
</dbReference>
<keyword evidence="2" id="KW-0812">Transmembrane</keyword>
<feature type="region of interest" description="Disordered" evidence="1">
    <location>
        <begin position="314"/>
        <end position="377"/>
    </location>
</feature>
<dbReference type="OrthoDB" id="10070083at2759"/>
<proteinExistence type="predicted"/>
<name>A0A8T0BTQ2_SILME</name>
<protein>
    <recommendedName>
        <fullName evidence="5">WW domain binding protein 1-like</fullName>
    </recommendedName>
</protein>
<gene>
    <name evidence="3" type="ORF">HF521_009280</name>
</gene>
<evidence type="ECO:0008006" key="5">
    <source>
        <dbReference type="Google" id="ProtNLM"/>
    </source>
</evidence>
<dbReference type="AlphaFoldDB" id="A0A8T0BTQ2"/>
<dbReference type="InterPro" id="IPR021684">
    <property type="entry name" value="WBP1-like"/>
</dbReference>
<keyword evidence="2" id="KW-1133">Transmembrane helix</keyword>
<comment type="caution">
    <text evidence="3">The sequence shown here is derived from an EMBL/GenBank/DDBJ whole genome shotgun (WGS) entry which is preliminary data.</text>
</comment>
<feature type="transmembrane region" description="Helical" evidence="2">
    <location>
        <begin position="84"/>
        <end position="102"/>
    </location>
</feature>
<feature type="compositionally biased region" description="Polar residues" evidence="1">
    <location>
        <begin position="361"/>
        <end position="377"/>
    </location>
</feature>
<dbReference type="PANTHER" id="PTHR16209">
    <property type="entry name" value="VESICULAR, OVEREXPRESSED IN CANCER, PROSURVIVAL PROTEIN 1"/>
    <property type="match status" value="1"/>
</dbReference>
<dbReference type="Pfam" id="PF11669">
    <property type="entry name" value="WBP-1"/>
    <property type="match status" value="1"/>
</dbReference>
<feature type="region of interest" description="Disordered" evidence="1">
    <location>
        <begin position="152"/>
        <end position="200"/>
    </location>
</feature>
<dbReference type="InterPro" id="IPR051994">
    <property type="entry name" value="WW_domain-binding"/>
</dbReference>
<evidence type="ECO:0000313" key="3">
    <source>
        <dbReference type="EMBL" id="KAF7710408.1"/>
    </source>
</evidence>
<feature type="region of interest" description="Disordered" evidence="1">
    <location>
        <begin position="229"/>
        <end position="301"/>
    </location>
</feature>
<accession>A0A8T0BTQ2</accession>
<reference evidence="3" key="1">
    <citation type="submission" date="2020-08" db="EMBL/GenBank/DDBJ databases">
        <title>Chromosome-level assembly of Southern catfish (Silurus meridionalis) provides insights into visual adaptation to the nocturnal and benthic lifestyles.</title>
        <authorList>
            <person name="Zhang Y."/>
            <person name="Wang D."/>
            <person name="Peng Z."/>
        </authorList>
    </citation>
    <scope>NUCLEOTIDE SEQUENCE</scope>
    <source>
        <strain evidence="3">SWU-2019-XX</strain>
        <tissue evidence="3">Muscle</tissue>
    </source>
</reference>
<feature type="compositionally biased region" description="Polar residues" evidence="1">
    <location>
        <begin position="186"/>
        <end position="200"/>
    </location>
</feature>
<feature type="compositionally biased region" description="Pro residues" evidence="1">
    <location>
        <begin position="156"/>
        <end position="165"/>
    </location>
</feature>
<keyword evidence="2" id="KW-0472">Membrane</keyword>
<feature type="compositionally biased region" description="Polar residues" evidence="1">
    <location>
        <begin position="233"/>
        <end position="243"/>
    </location>
</feature>
<organism evidence="3 4">
    <name type="scientific">Silurus meridionalis</name>
    <name type="common">Southern catfish</name>
    <name type="synonym">Silurus soldatovi meridionalis</name>
    <dbReference type="NCBI Taxonomy" id="175797"/>
    <lineage>
        <taxon>Eukaryota</taxon>
        <taxon>Metazoa</taxon>
        <taxon>Chordata</taxon>
        <taxon>Craniata</taxon>
        <taxon>Vertebrata</taxon>
        <taxon>Euteleostomi</taxon>
        <taxon>Actinopterygii</taxon>
        <taxon>Neopterygii</taxon>
        <taxon>Teleostei</taxon>
        <taxon>Ostariophysi</taxon>
        <taxon>Siluriformes</taxon>
        <taxon>Siluridae</taxon>
        <taxon>Silurus</taxon>
    </lineage>
</organism>
<dbReference type="EMBL" id="JABFDY010000002">
    <property type="protein sequence ID" value="KAF7710408.1"/>
    <property type="molecule type" value="Genomic_DNA"/>
</dbReference>
<dbReference type="Proteomes" id="UP000606274">
    <property type="component" value="Unassembled WGS sequence"/>
</dbReference>
<evidence type="ECO:0000256" key="1">
    <source>
        <dbReference type="SAM" id="MobiDB-lite"/>
    </source>
</evidence>
<keyword evidence="4" id="KW-1185">Reference proteome</keyword>
<evidence type="ECO:0000256" key="2">
    <source>
        <dbReference type="SAM" id="Phobius"/>
    </source>
</evidence>
<feature type="compositionally biased region" description="Basic and acidic residues" evidence="1">
    <location>
        <begin position="244"/>
        <end position="253"/>
    </location>
</feature>
<evidence type="ECO:0000313" key="4">
    <source>
        <dbReference type="Proteomes" id="UP000606274"/>
    </source>
</evidence>